<gene>
    <name evidence="2" type="ORF">KFK09_025776</name>
</gene>
<evidence type="ECO:0008006" key="4">
    <source>
        <dbReference type="Google" id="ProtNLM"/>
    </source>
</evidence>
<dbReference type="SUPFAM" id="SSF81383">
    <property type="entry name" value="F-box domain"/>
    <property type="match status" value="1"/>
</dbReference>
<dbReference type="InterPro" id="IPR036047">
    <property type="entry name" value="F-box-like_dom_sf"/>
</dbReference>
<feature type="transmembrane region" description="Helical" evidence="1">
    <location>
        <begin position="285"/>
        <end position="307"/>
    </location>
</feature>
<dbReference type="PANTHER" id="PTHR33736:SF13">
    <property type="entry name" value="OS11G0155100 PROTEIN"/>
    <property type="match status" value="1"/>
</dbReference>
<comment type="caution">
    <text evidence="2">The sequence shown here is derived from an EMBL/GenBank/DDBJ whole genome shotgun (WGS) entry which is preliminary data.</text>
</comment>
<dbReference type="PANTHER" id="PTHR33736">
    <property type="entry name" value="F-BOX PROTEIN-RELATED"/>
    <property type="match status" value="1"/>
</dbReference>
<reference evidence="2" key="1">
    <citation type="journal article" date="2022" name="Front. Genet.">
        <title>Chromosome-Scale Assembly of the Dendrobium nobile Genome Provides Insights Into the Molecular Mechanism of the Biosynthesis of the Medicinal Active Ingredient of Dendrobium.</title>
        <authorList>
            <person name="Xu Q."/>
            <person name="Niu S.-C."/>
            <person name="Li K.-L."/>
            <person name="Zheng P.-J."/>
            <person name="Zhang X.-J."/>
            <person name="Jia Y."/>
            <person name="Liu Y."/>
            <person name="Niu Y.-X."/>
            <person name="Yu L.-H."/>
            <person name="Chen D.-F."/>
            <person name="Zhang G.-Q."/>
        </authorList>
    </citation>
    <scope>NUCLEOTIDE SEQUENCE</scope>
    <source>
        <tissue evidence="2">Leaf</tissue>
    </source>
</reference>
<keyword evidence="1" id="KW-0472">Membrane</keyword>
<dbReference type="Proteomes" id="UP000829196">
    <property type="component" value="Unassembled WGS sequence"/>
</dbReference>
<dbReference type="InterPro" id="IPR045283">
    <property type="entry name" value="AT3G44326-like"/>
</dbReference>
<accession>A0A8T3A4U5</accession>
<keyword evidence="3" id="KW-1185">Reference proteome</keyword>
<keyword evidence="1" id="KW-0812">Transmembrane</keyword>
<dbReference type="EMBL" id="JAGYWB010000018">
    <property type="protein sequence ID" value="KAI0491516.1"/>
    <property type="molecule type" value="Genomic_DNA"/>
</dbReference>
<evidence type="ECO:0000313" key="2">
    <source>
        <dbReference type="EMBL" id="KAI0491516.1"/>
    </source>
</evidence>
<dbReference type="OrthoDB" id="671172at2759"/>
<name>A0A8T3A4U5_DENNO</name>
<proteinExistence type="predicted"/>
<keyword evidence="1" id="KW-1133">Transmembrane helix</keyword>
<dbReference type="AlphaFoldDB" id="A0A8T3A4U5"/>
<protein>
    <recommendedName>
        <fullName evidence="4">F-box protein</fullName>
    </recommendedName>
</protein>
<organism evidence="2 3">
    <name type="scientific">Dendrobium nobile</name>
    <name type="common">Orchid</name>
    <dbReference type="NCBI Taxonomy" id="94219"/>
    <lineage>
        <taxon>Eukaryota</taxon>
        <taxon>Viridiplantae</taxon>
        <taxon>Streptophyta</taxon>
        <taxon>Embryophyta</taxon>
        <taxon>Tracheophyta</taxon>
        <taxon>Spermatophyta</taxon>
        <taxon>Magnoliopsida</taxon>
        <taxon>Liliopsida</taxon>
        <taxon>Asparagales</taxon>
        <taxon>Orchidaceae</taxon>
        <taxon>Epidendroideae</taxon>
        <taxon>Malaxideae</taxon>
        <taxon>Dendrobiinae</taxon>
        <taxon>Dendrobium</taxon>
    </lineage>
</organism>
<evidence type="ECO:0000256" key="1">
    <source>
        <dbReference type="SAM" id="Phobius"/>
    </source>
</evidence>
<sequence>MATSDSTSTSVEDLNPDVLTRTLRLLDGPALAASCSASSYLRSLSSQSDLWLHLCLSTWPSLHHPRILPFLSTSPRSFFSNAFPFPDAFVAGEVQLPDQLISAVDIYHRGTHVFSRVIETDSSSPWFRGSPLLIDAMEQKAEAMLPGVTISPNDLTLSWILIDPAMGRPVNVSSRRAVGMERNSYTGETMVRFASAAPAGEIVIGPVVTCEEGTGHMLDVVLTAEDIDGAYVSGEEALKVLRAMMEARRKGRGRLEEEEDAKQRYLEYLRRKRRRRESRARRERILDICCTAGGITVFFVFLSLIVFR</sequence>
<evidence type="ECO:0000313" key="3">
    <source>
        <dbReference type="Proteomes" id="UP000829196"/>
    </source>
</evidence>